<evidence type="ECO:0000313" key="3">
    <source>
        <dbReference type="Proteomes" id="UP000067626"/>
    </source>
</evidence>
<dbReference type="EMBL" id="CP012159">
    <property type="protein sequence ID" value="AKT42661.1"/>
    <property type="molecule type" value="Genomic_DNA"/>
</dbReference>
<reference evidence="2 3" key="1">
    <citation type="submission" date="2015-07" db="EMBL/GenBank/DDBJ databases">
        <title>Genome analysis of myxobacterium Chondromyces crocatus Cm c5 reveals a high potential for natural compound synthesis and the genetic basis for the loss of fruiting body formation.</title>
        <authorList>
            <person name="Zaburannyi N."/>
            <person name="Bunk B."/>
            <person name="Maier J."/>
            <person name="Overmann J."/>
            <person name="Mueller R."/>
        </authorList>
    </citation>
    <scope>NUCLEOTIDE SEQUENCE [LARGE SCALE GENOMIC DNA]</scope>
    <source>
        <strain evidence="2 3">Cm c5</strain>
    </source>
</reference>
<proteinExistence type="predicted"/>
<sequence>MAKYSGLALSSFVAGALLTFAASTAQAAPGDPPLHLTYMYDLTAALDGVDSANTWINNSDPCAITWAENNATANAATKGACFYTLALRKADPTLTTSRLNQWFASGSPDSPTYYDHIVAQHRFHNIVDVDHIFSGDVLVAKYTTQQNVTTGYLMVVSDIEFRESLADGTERYLVEVIDSTRDPHGKYDTRWRTGVPHAQGVGRGLIFLDADPSTGAIIGHSWSDQGLANSDYYTLAQRPIVAGRFDRNQVP</sequence>
<protein>
    <recommendedName>
        <fullName evidence="4">Secreted protein</fullName>
    </recommendedName>
</protein>
<dbReference type="OrthoDB" id="324838at2"/>
<keyword evidence="1" id="KW-0732">Signal</keyword>
<evidence type="ECO:0000313" key="2">
    <source>
        <dbReference type="EMBL" id="AKT42661.1"/>
    </source>
</evidence>
<name>A0A0K1EP87_CHOCO</name>
<dbReference type="AlphaFoldDB" id="A0A0K1EP87"/>
<feature type="signal peptide" evidence="1">
    <location>
        <begin position="1"/>
        <end position="27"/>
    </location>
</feature>
<accession>A0A0K1EP87</accession>
<feature type="chain" id="PRO_5005459769" description="Secreted protein" evidence="1">
    <location>
        <begin position="28"/>
        <end position="251"/>
    </location>
</feature>
<gene>
    <name evidence="2" type="ORF">CMC5_068880</name>
</gene>
<keyword evidence="3" id="KW-1185">Reference proteome</keyword>
<evidence type="ECO:0000256" key="1">
    <source>
        <dbReference type="SAM" id="SignalP"/>
    </source>
</evidence>
<organism evidence="2 3">
    <name type="scientific">Chondromyces crocatus</name>
    <dbReference type="NCBI Taxonomy" id="52"/>
    <lineage>
        <taxon>Bacteria</taxon>
        <taxon>Pseudomonadati</taxon>
        <taxon>Myxococcota</taxon>
        <taxon>Polyangia</taxon>
        <taxon>Polyangiales</taxon>
        <taxon>Polyangiaceae</taxon>
        <taxon>Chondromyces</taxon>
    </lineage>
</organism>
<evidence type="ECO:0008006" key="4">
    <source>
        <dbReference type="Google" id="ProtNLM"/>
    </source>
</evidence>
<dbReference type="RefSeq" id="WP_156339059.1">
    <property type="nucleotide sequence ID" value="NZ_CP012159.1"/>
</dbReference>
<dbReference type="Proteomes" id="UP000067626">
    <property type="component" value="Chromosome"/>
</dbReference>
<dbReference type="KEGG" id="ccro:CMC5_068880"/>